<evidence type="ECO:0000313" key="2">
    <source>
        <dbReference type="Proteomes" id="UP000765224"/>
    </source>
</evidence>
<protein>
    <submittedName>
        <fullName evidence="1">DUF3077 domain-containing protein</fullName>
    </submittedName>
</protein>
<sequence length="104" mass="11345">MSKHTEVIEKLNVSPVKAPLTVESPFASCNLEKQELFAVRPGIPVADALNEASCILYNVRAELCEAGMQQQAVISPTQAWLLHMAVESAKAVIDSVYESLEKFA</sequence>
<dbReference type="RefSeq" id="WP_217892795.1">
    <property type="nucleotide sequence ID" value="NZ_JAHSTS010000002.1"/>
</dbReference>
<keyword evidence="2" id="KW-1185">Reference proteome</keyword>
<organism evidence="1 2">
    <name type="scientific">Pseudomonas ekonensis</name>
    <dbReference type="NCBI Taxonomy" id="2842353"/>
    <lineage>
        <taxon>Bacteria</taxon>
        <taxon>Pseudomonadati</taxon>
        <taxon>Pseudomonadota</taxon>
        <taxon>Gammaproteobacteria</taxon>
        <taxon>Pseudomonadales</taxon>
        <taxon>Pseudomonadaceae</taxon>
        <taxon>Pseudomonas</taxon>
    </lineage>
</organism>
<proteinExistence type="predicted"/>
<name>A0ABS6PFE7_9PSED</name>
<dbReference type="Proteomes" id="UP000765224">
    <property type="component" value="Unassembled WGS sequence"/>
</dbReference>
<evidence type="ECO:0000313" key="1">
    <source>
        <dbReference type="EMBL" id="MBV4459200.1"/>
    </source>
</evidence>
<dbReference type="InterPro" id="IPR021427">
    <property type="entry name" value="DUF3077"/>
</dbReference>
<comment type="caution">
    <text evidence="1">The sequence shown here is derived from an EMBL/GenBank/DDBJ whole genome shotgun (WGS) entry which is preliminary data.</text>
</comment>
<accession>A0ABS6PFE7</accession>
<dbReference type="EMBL" id="JAHSTS010000002">
    <property type="protein sequence ID" value="MBV4459200.1"/>
    <property type="molecule type" value="Genomic_DNA"/>
</dbReference>
<gene>
    <name evidence="1" type="ORF">KVG96_14670</name>
</gene>
<dbReference type="Pfam" id="PF11275">
    <property type="entry name" value="DUF3077"/>
    <property type="match status" value="1"/>
</dbReference>
<reference evidence="1 2" key="1">
    <citation type="submission" date="2021-06" db="EMBL/GenBank/DDBJ databases">
        <title>Updating the genus Pseudomonas: Description of 43 new species and partition of the Pseudomonas putida group.</title>
        <authorList>
            <person name="Girard L."/>
            <person name="Lood C."/>
            <person name="Vandamme P."/>
            <person name="Rokni-Zadeh H."/>
            <person name="Van Noort V."/>
            <person name="Hofte M."/>
            <person name="Lavigne R."/>
            <person name="De Mot R."/>
        </authorList>
    </citation>
    <scope>NUCLEOTIDE SEQUENCE [LARGE SCALE GENOMIC DNA]</scope>
    <source>
        <strain evidence="1 2">COR58</strain>
    </source>
</reference>